<feature type="domain" description="NolW-like" evidence="13">
    <location>
        <begin position="338"/>
        <end position="437"/>
    </location>
</feature>
<dbReference type="Pfam" id="PF21305">
    <property type="entry name" value="type_II_gspD_N0"/>
    <property type="match status" value="1"/>
</dbReference>
<accession>W4MBS3</accession>
<dbReference type="Pfam" id="PF00263">
    <property type="entry name" value="Secretin"/>
    <property type="match status" value="1"/>
</dbReference>
<evidence type="ECO:0008006" key="17">
    <source>
        <dbReference type="Google" id="ProtNLM"/>
    </source>
</evidence>
<evidence type="ECO:0000256" key="4">
    <source>
        <dbReference type="ARBA" id="ARBA00022452"/>
    </source>
</evidence>
<dbReference type="InterPro" id="IPR005644">
    <property type="entry name" value="NolW-like"/>
</dbReference>
<evidence type="ECO:0000256" key="2">
    <source>
        <dbReference type="ARBA" id="ARBA00006980"/>
    </source>
</evidence>
<dbReference type="GO" id="GO:0009279">
    <property type="term" value="C:cell outer membrane"/>
    <property type="evidence" value="ECO:0007669"/>
    <property type="project" value="UniProtKB-SubCell"/>
</dbReference>
<evidence type="ECO:0000259" key="13">
    <source>
        <dbReference type="Pfam" id="PF03958"/>
    </source>
</evidence>
<keyword evidence="7" id="KW-0653">Protein transport</keyword>
<dbReference type="GO" id="GO:0015627">
    <property type="term" value="C:type II protein secretion system complex"/>
    <property type="evidence" value="ECO:0007669"/>
    <property type="project" value="InterPro"/>
</dbReference>
<dbReference type="GO" id="GO:0015628">
    <property type="term" value="P:protein secretion by the type II secretion system"/>
    <property type="evidence" value="ECO:0007669"/>
    <property type="project" value="InterPro"/>
</dbReference>
<keyword evidence="8" id="KW-0472">Membrane</keyword>
<proteinExistence type="inferred from homology"/>
<dbReference type="InterPro" id="IPR001775">
    <property type="entry name" value="GspD/PilQ"/>
</dbReference>
<dbReference type="InterPro" id="IPR013356">
    <property type="entry name" value="T2SS_GspD"/>
</dbReference>
<gene>
    <name evidence="15" type="ORF">ETSY2_09995</name>
</gene>
<keyword evidence="5" id="KW-0812">Transmembrane</keyword>
<evidence type="ECO:0000313" key="16">
    <source>
        <dbReference type="Proteomes" id="UP000019140"/>
    </source>
</evidence>
<dbReference type="PRINTS" id="PR01032">
    <property type="entry name" value="PHAGEIV"/>
</dbReference>
<evidence type="ECO:0000259" key="14">
    <source>
        <dbReference type="Pfam" id="PF21305"/>
    </source>
</evidence>
<dbReference type="Proteomes" id="UP000019140">
    <property type="component" value="Unassembled WGS sequence"/>
</dbReference>
<keyword evidence="4" id="KW-1134">Transmembrane beta strand</keyword>
<keyword evidence="3 10" id="KW-0813">Transport</keyword>
<keyword evidence="6" id="KW-0732">Signal</keyword>
<evidence type="ECO:0000256" key="3">
    <source>
        <dbReference type="ARBA" id="ARBA00022448"/>
    </source>
</evidence>
<feature type="domain" description="Type II/III secretion system secretin-like" evidence="12">
    <location>
        <begin position="525"/>
        <end position="686"/>
    </location>
</feature>
<dbReference type="NCBIfam" id="TIGR02517">
    <property type="entry name" value="type_II_gspD"/>
    <property type="match status" value="1"/>
</dbReference>
<evidence type="ECO:0000256" key="9">
    <source>
        <dbReference type="ARBA" id="ARBA00023237"/>
    </source>
</evidence>
<protein>
    <recommendedName>
        <fullName evidence="17">NolW-like domain-containing protein</fullName>
    </recommendedName>
</protein>
<evidence type="ECO:0000256" key="8">
    <source>
        <dbReference type="ARBA" id="ARBA00023136"/>
    </source>
</evidence>
<dbReference type="InterPro" id="IPR004846">
    <property type="entry name" value="T2SS/T3SS_dom"/>
</dbReference>
<dbReference type="PANTHER" id="PTHR30332">
    <property type="entry name" value="PROBABLE GENERAL SECRETION PATHWAY PROTEIN D"/>
    <property type="match status" value="1"/>
</dbReference>
<feature type="domain" description="GspD-like N0" evidence="14">
    <location>
        <begin position="68"/>
        <end position="137"/>
    </location>
</feature>
<feature type="region of interest" description="Disordered" evidence="11">
    <location>
        <begin position="364"/>
        <end position="397"/>
    </location>
</feature>
<dbReference type="InterPro" id="IPR038591">
    <property type="entry name" value="NolW-like_sf"/>
</dbReference>
<feature type="region of interest" description="Disordered" evidence="11">
    <location>
        <begin position="31"/>
        <end position="53"/>
    </location>
</feature>
<dbReference type="AlphaFoldDB" id="W4MBS3"/>
<dbReference type="Gene3D" id="3.30.1370.120">
    <property type="match status" value="3"/>
</dbReference>
<evidence type="ECO:0000256" key="1">
    <source>
        <dbReference type="ARBA" id="ARBA00004442"/>
    </source>
</evidence>
<evidence type="ECO:0000256" key="5">
    <source>
        <dbReference type="ARBA" id="ARBA00022692"/>
    </source>
</evidence>
<dbReference type="InterPro" id="IPR049371">
    <property type="entry name" value="GspD-like_N0"/>
</dbReference>
<keyword evidence="16" id="KW-1185">Reference proteome</keyword>
<evidence type="ECO:0000256" key="11">
    <source>
        <dbReference type="SAM" id="MobiDB-lite"/>
    </source>
</evidence>
<sequence length="727" mass="78516">MYRYSTFGSGYVALLMLIMMMSWPAESARLGEDEAPSRTPSTSAVEPSATDRPITPAASVASEQNILLNFKEVDLRQIIDLMSELTNQNFLVDDKVRGKVTIISPRPVSSAEAYNIFLSILEVQGFTVVPQGSIHKIIPSREVKESPLPTTVDGVDRPSPVRDAFVTQLIPLKYADANEIRSLLSALVSKESSLLAYGPTNTLILTEVQSNISRLMKIIRALDVQAPATDLKVIALKYAAADQMASSLQSALEGLAQTEATPGDTPAATQQRQRQRRRRNQGQAASPVRRASSAPKIIADSRTNSLIVIATPSVIMAAENLIQKLDIPTPEGRGQIHVRYLEHADAEELAQVLTAQASEIERVQGSAAGTAARQTGRSQSQQTGQRGRTAQAQSGATPLGITITADKSTNSLVITASPEAYEVISEIIDKLDIRRPQVLVEALFAEVTLGTTNQFGVEWRVIDDPDGGTQVFAGSAGSGQTGVLNDLTANPLASPTGLIIGALRNNIRINGTDIINIPAVLRASEGNDDVNILATPNLLTTDNEEAEIVIGEERPFLTTETTTEGGRLLQRFEFRDVGITLRVTPQISGGNGGKTVRLNLFVELSAFAGEAIVGAVTTTKRSAQTTVVADDGQTIVIGGLIREDINEAETQVPCVGNAPLIGWAFRQEAQTKRKNNLLIFITPHILNTPGDISRITEHKRQQSDRAEEIEEQLQNNQPQENLERLLD</sequence>
<comment type="similarity">
    <text evidence="2">Belongs to the bacterial secretin family. GSP D subfamily.</text>
</comment>
<feature type="region of interest" description="Disordered" evidence="11">
    <location>
        <begin position="258"/>
        <end position="296"/>
    </location>
</feature>
<feature type="domain" description="NolW-like" evidence="13">
    <location>
        <begin position="232"/>
        <end position="329"/>
    </location>
</feature>
<feature type="compositionally biased region" description="Low complexity" evidence="11">
    <location>
        <begin position="281"/>
        <end position="295"/>
    </location>
</feature>
<evidence type="ECO:0000256" key="10">
    <source>
        <dbReference type="RuleBase" id="RU004004"/>
    </source>
</evidence>
<dbReference type="PANTHER" id="PTHR30332:SF24">
    <property type="entry name" value="SECRETIN GSPD-RELATED"/>
    <property type="match status" value="1"/>
</dbReference>
<comment type="subcellular location">
    <subcellularLocation>
        <location evidence="1 10">Cell outer membrane</location>
    </subcellularLocation>
</comment>
<reference evidence="15 16" key="1">
    <citation type="journal article" date="2014" name="Nature">
        <title>An environmental bacterial taxon with a large and distinct metabolic repertoire.</title>
        <authorList>
            <person name="Wilson M.C."/>
            <person name="Mori T."/>
            <person name="Ruckert C."/>
            <person name="Uria A.R."/>
            <person name="Helf M.J."/>
            <person name="Takada K."/>
            <person name="Gernert C."/>
            <person name="Steffens U.A."/>
            <person name="Heycke N."/>
            <person name="Schmitt S."/>
            <person name="Rinke C."/>
            <person name="Helfrich E.J."/>
            <person name="Brachmann A.O."/>
            <person name="Gurgui C."/>
            <person name="Wakimoto T."/>
            <person name="Kracht M."/>
            <person name="Crusemann M."/>
            <person name="Hentschel U."/>
            <person name="Abe I."/>
            <person name="Matsunaga S."/>
            <person name="Kalinowski J."/>
            <person name="Takeyama H."/>
            <person name="Piel J."/>
        </authorList>
    </citation>
    <scope>NUCLEOTIDE SEQUENCE [LARGE SCALE GENOMIC DNA]</scope>
    <source>
        <strain evidence="16">TSY2</strain>
    </source>
</reference>
<evidence type="ECO:0000256" key="7">
    <source>
        <dbReference type="ARBA" id="ARBA00022927"/>
    </source>
</evidence>
<feature type="domain" description="NolW-like" evidence="13">
    <location>
        <begin position="167"/>
        <end position="227"/>
    </location>
</feature>
<evidence type="ECO:0000256" key="6">
    <source>
        <dbReference type="ARBA" id="ARBA00022729"/>
    </source>
</evidence>
<feature type="compositionally biased region" description="Low complexity" evidence="11">
    <location>
        <begin position="371"/>
        <end position="393"/>
    </location>
</feature>
<dbReference type="PRINTS" id="PR00811">
    <property type="entry name" value="BCTERIALGSPD"/>
</dbReference>
<dbReference type="Pfam" id="PF03958">
    <property type="entry name" value="Secretin_N"/>
    <property type="match status" value="3"/>
</dbReference>
<dbReference type="InterPro" id="IPR050810">
    <property type="entry name" value="Bact_Secretion_Sys_Channel"/>
</dbReference>
<dbReference type="PATRIC" id="fig|1429439.4.peg.1711"/>
<organism evidence="15 16">
    <name type="scientific">Candidatus Entotheonella gemina</name>
    <dbReference type="NCBI Taxonomy" id="1429439"/>
    <lineage>
        <taxon>Bacteria</taxon>
        <taxon>Pseudomonadati</taxon>
        <taxon>Nitrospinota/Tectimicrobiota group</taxon>
        <taxon>Candidatus Tectimicrobiota</taxon>
        <taxon>Candidatus Entotheonellia</taxon>
        <taxon>Candidatus Entotheonellales</taxon>
        <taxon>Candidatus Entotheonellaceae</taxon>
        <taxon>Candidatus Entotheonella</taxon>
    </lineage>
</organism>
<name>W4MBS3_9BACT</name>
<evidence type="ECO:0000313" key="15">
    <source>
        <dbReference type="EMBL" id="ETX07655.1"/>
    </source>
</evidence>
<dbReference type="HOGENOM" id="CLU_006756_1_1_7"/>
<keyword evidence="9" id="KW-0998">Cell outer membrane</keyword>
<evidence type="ECO:0000259" key="12">
    <source>
        <dbReference type="Pfam" id="PF00263"/>
    </source>
</evidence>
<dbReference type="EMBL" id="AZHX01000407">
    <property type="protein sequence ID" value="ETX07655.1"/>
    <property type="molecule type" value="Genomic_DNA"/>
</dbReference>
<comment type="caution">
    <text evidence="15">The sequence shown here is derived from an EMBL/GenBank/DDBJ whole genome shotgun (WGS) entry which is preliminary data.</text>
</comment>